<dbReference type="RefSeq" id="XP_002673460.1">
    <property type="nucleotide sequence ID" value="XM_002673414.1"/>
</dbReference>
<dbReference type="InParanoid" id="D2VQX9"/>
<protein>
    <submittedName>
        <fullName evidence="1">Predicted protein</fullName>
    </submittedName>
</protein>
<dbReference type="Proteomes" id="UP000006671">
    <property type="component" value="Unassembled WGS sequence"/>
</dbReference>
<dbReference type="EMBL" id="GG738890">
    <property type="protein sequence ID" value="EFC40716.1"/>
    <property type="molecule type" value="Genomic_DNA"/>
</dbReference>
<accession>D2VQX9</accession>
<name>D2VQX9_NAEGR</name>
<keyword evidence="2" id="KW-1185">Reference proteome</keyword>
<dbReference type="GeneID" id="8864463"/>
<reference evidence="1 2" key="1">
    <citation type="journal article" date="2010" name="Cell">
        <title>The genome of Naegleria gruberi illuminates early eukaryotic versatility.</title>
        <authorList>
            <person name="Fritz-Laylin L.K."/>
            <person name="Prochnik S.E."/>
            <person name="Ginger M.L."/>
            <person name="Dacks J.B."/>
            <person name="Carpenter M.L."/>
            <person name="Field M.C."/>
            <person name="Kuo A."/>
            <person name="Paredez A."/>
            <person name="Chapman J."/>
            <person name="Pham J."/>
            <person name="Shu S."/>
            <person name="Neupane R."/>
            <person name="Cipriano M."/>
            <person name="Mancuso J."/>
            <person name="Tu H."/>
            <person name="Salamov A."/>
            <person name="Lindquist E."/>
            <person name="Shapiro H."/>
            <person name="Lucas S."/>
            <person name="Grigoriev I.V."/>
            <person name="Cande W.Z."/>
            <person name="Fulton C."/>
            <person name="Rokhsar D.S."/>
            <person name="Dawson S.C."/>
        </authorList>
    </citation>
    <scope>NUCLEOTIDE SEQUENCE [LARGE SCALE GENOMIC DNA]</scope>
    <source>
        <strain evidence="1 2">NEG-M</strain>
    </source>
</reference>
<evidence type="ECO:0000313" key="2">
    <source>
        <dbReference type="Proteomes" id="UP000006671"/>
    </source>
</evidence>
<dbReference type="VEuPathDB" id="AmoebaDB:NAEGRDRAFT_71384"/>
<gene>
    <name evidence="1" type="ORF">NAEGRDRAFT_71384</name>
</gene>
<sequence>MIQNLSYQNRTKTRGEFTCLEQFNSSELKEAKISCSIIPNELTIKGANIYNTIPVCLPEDYEFYVYDKNSEKPSIDSYYSYINSELIDSDFENNLFRNDNSQSNVTIQLDESINCKLLKTKLSERRLDCYNISDKIASLFTKRGLGFYYAYDDSNKIALENRWCLVTNKRWIKQISERMKNQTIIDLINSDLRDIILSRSQEFNPDEYAKNYIISSTFLLCLQFFNERDIEIDELTEKVWDYILQNNIHNCESSISSRFEALRLRIQTQKSVISVVSPPVIGARSVFFSSFLKKIPEFIIHDRFYEFDLDFKLRRFPNYNNLFYLTQHFPILEETISDGIVMAINSSSVSNISTRYKIYESNLISFFKQSHNLNRESQRDLPIRECILDEYLISQAIKTLHTCKKHNQSEKAEYITKALPFIQGVSTQIEKLKKTLQHDFSNSWKKFIEIMVISLFPVAPKLSIYLWTEVLQKQDEIRINPNMILYDDLECEVISTKFSFLSRIFRDIEKVLKTNRLPSEDKRILKIIISGKSNDFNEELFLNEHLDVILQKYREKIANVVVEISEELFAKTARIVLK</sequence>
<dbReference type="KEGG" id="ngr:NAEGRDRAFT_71384"/>
<evidence type="ECO:0000313" key="1">
    <source>
        <dbReference type="EMBL" id="EFC40716.1"/>
    </source>
</evidence>
<proteinExistence type="predicted"/>
<organism evidence="2">
    <name type="scientific">Naegleria gruberi</name>
    <name type="common">Amoeba</name>
    <dbReference type="NCBI Taxonomy" id="5762"/>
    <lineage>
        <taxon>Eukaryota</taxon>
        <taxon>Discoba</taxon>
        <taxon>Heterolobosea</taxon>
        <taxon>Tetramitia</taxon>
        <taxon>Eutetramitia</taxon>
        <taxon>Vahlkampfiidae</taxon>
        <taxon>Naegleria</taxon>
    </lineage>
</organism>
<dbReference type="AlphaFoldDB" id="D2VQX9"/>